<organism evidence="2">
    <name type="scientific">viral metagenome</name>
    <dbReference type="NCBI Taxonomy" id="1070528"/>
    <lineage>
        <taxon>unclassified sequences</taxon>
        <taxon>metagenomes</taxon>
        <taxon>organismal metagenomes</taxon>
    </lineage>
</organism>
<proteinExistence type="predicted"/>
<evidence type="ECO:0000313" key="2">
    <source>
        <dbReference type="EMBL" id="QJA79936.1"/>
    </source>
</evidence>
<accession>A0A6M3KDF7</accession>
<sequence length="61" mass="7868">MWTKIKQKRYSKEYYRHNSSLIKEAANEYYQTHKPQYNENRKERRHRYRLTVFEHYVKNVE</sequence>
<reference evidence="2" key="1">
    <citation type="submission" date="2020-03" db="EMBL/GenBank/DDBJ databases">
        <title>The deep terrestrial virosphere.</title>
        <authorList>
            <person name="Holmfeldt K."/>
            <person name="Nilsson E."/>
            <person name="Simone D."/>
            <person name="Lopez-Fernandez M."/>
            <person name="Wu X."/>
            <person name="de Brujin I."/>
            <person name="Lundin D."/>
            <person name="Andersson A."/>
            <person name="Bertilsson S."/>
            <person name="Dopson M."/>
        </authorList>
    </citation>
    <scope>NUCLEOTIDE SEQUENCE</scope>
    <source>
        <strain evidence="2">MM415A00818</strain>
        <strain evidence="1">MM415B00985</strain>
    </source>
</reference>
<dbReference type="EMBL" id="MT142399">
    <property type="protein sequence ID" value="QJA79936.1"/>
    <property type="molecule type" value="Genomic_DNA"/>
</dbReference>
<gene>
    <name evidence="2" type="ORF">MM415A00818_0025</name>
    <name evidence="1" type="ORF">MM415B00985_0011</name>
</gene>
<dbReference type="AlphaFoldDB" id="A0A6M3KDF7"/>
<dbReference type="EMBL" id="MT141433">
    <property type="protein sequence ID" value="QJA61177.1"/>
    <property type="molecule type" value="Genomic_DNA"/>
</dbReference>
<protein>
    <submittedName>
        <fullName evidence="2">Uncharacterized protein</fullName>
    </submittedName>
</protein>
<evidence type="ECO:0000313" key="1">
    <source>
        <dbReference type="EMBL" id="QJA61177.1"/>
    </source>
</evidence>
<name>A0A6M3KDF7_9ZZZZ</name>